<proteinExistence type="inferred from homology"/>
<feature type="region of interest" description="Disordered" evidence="7">
    <location>
        <begin position="29"/>
        <end position="61"/>
    </location>
</feature>
<comment type="subcellular location">
    <subcellularLocation>
        <location evidence="1">Secreted</location>
    </subcellularLocation>
</comment>
<evidence type="ECO:0000256" key="4">
    <source>
        <dbReference type="ARBA" id="ARBA00022702"/>
    </source>
</evidence>
<feature type="chain" id="PRO_5026997659" description="RALF-like protein" evidence="8">
    <location>
        <begin position="29"/>
        <end position="76"/>
    </location>
</feature>
<keyword evidence="5 8" id="KW-0732">Signal</keyword>
<comment type="similarity">
    <text evidence="2">Belongs to the plant rapid alkalinization factor (RALF) family.</text>
</comment>
<gene>
    <name evidence="9" type="ORF">EJD97_019627</name>
</gene>
<evidence type="ECO:0000256" key="5">
    <source>
        <dbReference type="ARBA" id="ARBA00022729"/>
    </source>
</evidence>
<dbReference type="GO" id="GO:0005576">
    <property type="term" value="C:extracellular region"/>
    <property type="evidence" value="ECO:0007669"/>
    <property type="project" value="UniProtKB-SubCell"/>
</dbReference>
<evidence type="ECO:0000256" key="1">
    <source>
        <dbReference type="ARBA" id="ARBA00004613"/>
    </source>
</evidence>
<reference evidence="9" key="1">
    <citation type="submission" date="2019-05" db="EMBL/GenBank/DDBJ databases">
        <title>The de novo reference genome and transcriptome assemblies of the wild tomato species Solanum chilense.</title>
        <authorList>
            <person name="Stam R."/>
            <person name="Nosenko T."/>
            <person name="Hoerger A.C."/>
            <person name="Stephan W."/>
            <person name="Seidel M.A."/>
            <person name="Kuhn J.M.M."/>
            <person name="Haberer G."/>
            <person name="Tellier A."/>
        </authorList>
    </citation>
    <scope>NUCLEOTIDE SEQUENCE</scope>
    <source>
        <tissue evidence="9">Mature leaves</tissue>
    </source>
</reference>
<dbReference type="Pfam" id="PF05498">
    <property type="entry name" value="RALF"/>
    <property type="match status" value="1"/>
</dbReference>
<feature type="compositionally biased region" description="Polar residues" evidence="7">
    <location>
        <begin position="42"/>
        <end position="55"/>
    </location>
</feature>
<comment type="caution">
    <text evidence="9">The sequence shown here is derived from an EMBL/GenBank/DDBJ whole genome shotgun (WGS) entry which is preliminary data.</text>
</comment>
<keyword evidence="6" id="KW-1015">Disulfide bond</keyword>
<evidence type="ECO:0000256" key="6">
    <source>
        <dbReference type="ARBA" id="ARBA00023157"/>
    </source>
</evidence>
<keyword evidence="3" id="KW-0964">Secreted</keyword>
<dbReference type="AlphaFoldDB" id="A0A6N2B1V4"/>
<evidence type="ECO:0000256" key="3">
    <source>
        <dbReference type="ARBA" id="ARBA00022525"/>
    </source>
</evidence>
<evidence type="ECO:0000256" key="2">
    <source>
        <dbReference type="ARBA" id="ARBA00009178"/>
    </source>
</evidence>
<name>A0A6N2B1V4_SOLCI</name>
<keyword evidence="4" id="KW-0372">Hormone</keyword>
<evidence type="ECO:0000313" key="9">
    <source>
        <dbReference type="EMBL" id="TMW87679.1"/>
    </source>
</evidence>
<dbReference type="GO" id="GO:0005179">
    <property type="term" value="F:hormone activity"/>
    <property type="evidence" value="ECO:0007669"/>
    <property type="project" value="UniProtKB-KW"/>
</dbReference>
<evidence type="ECO:0008006" key="10">
    <source>
        <dbReference type="Google" id="ProtNLM"/>
    </source>
</evidence>
<dbReference type="InterPro" id="IPR008801">
    <property type="entry name" value="RALF"/>
</dbReference>
<evidence type="ECO:0000256" key="8">
    <source>
        <dbReference type="SAM" id="SignalP"/>
    </source>
</evidence>
<organism evidence="9">
    <name type="scientific">Solanum chilense</name>
    <name type="common">Tomato</name>
    <name type="synonym">Lycopersicon chilense</name>
    <dbReference type="NCBI Taxonomy" id="4083"/>
    <lineage>
        <taxon>Eukaryota</taxon>
        <taxon>Viridiplantae</taxon>
        <taxon>Streptophyta</taxon>
        <taxon>Embryophyta</taxon>
        <taxon>Tracheophyta</taxon>
        <taxon>Spermatophyta</taxon>
        <taxon>Magnoliopsida</taxon>
        <taxon>eudicotyledons</taxon>
        <taxon>Gunneridae</taxon>
        <taxon>Pentapetalae</taxon>
        <taxon>asterids</taxon>
        <taxon>lamiids</taxon>
        <taxon>Solanales</taxon>
        <taxon>Solanaceae</taxon>
        <taxon>Solanoideae</taxon>
        <taxon>Solaneae</taxon>
        <taxon>Solanum</taxon>
        <taxon>Solanum subgen. Lycopersicon</taxon>
    </lineage>
</organism>
<evidence type="ECO:0000256" key="7">
    <source>
        <dbReference type="SAM" id="MobiDB-lite"/>
    </source>
</evidence>
<sequence>MASTSGNKTVNVVIVLCFILLIAFSSSAKDISDSKKHIKFPPNQSTSGKKSQNPPNHYHRGCSAIKRCRKDIDSLP</sequence>
<protein>
    <recommendedName>
        <fullName evidence="10">RALF-like protein</fullName>
    </recommendedName>
</protein>
<feature type="signal peptide" evidence="8">
    <location>
        <begin position="1"/>
        <end position="28"/>
    </location>
</feature>
<dbReference type="EMBL" id="RXGB01005564">
    <property type="protein sequence ID" value="TMW87679.1"/>
    <property type="molecule type" value="Genomic_DNA"/>
</dbReference>
<accession>A0A6N2B1V4</accession>